<sequence>MSKQNTNPRKTQIIEVLNRDYFPMIPQLQKKSTPQQDEENRLSRSLAAFAIANLANITPPQAAHSIINGWGDNGIDAVYFDRVNNRLWLVQAKAGNAPNMAENLKFCKGIKHLVNKNFTQFNEAFSRLQQDVEDALNRNGVTIVGCIIYLDGSLGSPVVNDFNQLQNELNKFDSRFEWQDLNIEKIFRWLTAKQENPPVEVKLTLEKWDCLEQPRKAFYGLVKASELAALYNQHNKLLFEKNIRYYLGTEDVNLAIAKTVEEKPSELFYLNNGLTITCEKVSLPLGHTQDSTKFTLEGFSVVNGAQTVGSIASVFNVNGSISADAKLLVTIIEVGTKSDTIGVEITKARNTQNTVRDIYFAALDPNQERLRQECMVSNIVYQYRPSADNHDAITIEQAAIALACFSGNPEIIVAAKQEPGQLYKRYNPTLFNNELSGITLCRYVRIFQHLDQIFTSYAKSLTYKQKMFYRHGKFFILDILSRRNKPLINKPEINLSQDDMTELSTVGIDLAELIYTLADSQFAGDEKGYLAIFRSLTDVKSLTSVVMQELANKDAQSKNTNLPTG</sequence>
<dbReference type="AlphaFoldDB" id="A0A166K6C2"/>
<evidence type="ECO:0000259" key="1">
    <source>
        <dbReference type="Pfam" id="PF10592"/>
    </source>
</evidence>
<dbReference type="Proteomes" id="UP000076555">
    <property type="component" value="Unassembled WGS sequence"/>
</dbReference>
<feature type="domain" description="Abortive phage infection protein C-terminal" evidence="1">
    <location>
        <begin position="239"/>
        <end position="464"/>
    </location>
</feature>
<comment type="caution">
    <text evidence="2">The sequence shown here is derived from an EMBL/GenBank/DDBJ whole genome shotgun (WGS) entry which is preliminary data.</text>
</comment>
<name>A0A166K6C2_NODSP</name>
<protein>
    <recommendedName>
        <fullName evidence="1">Abortive phage infection protein C-terminal domain-containing protein</fullName>
    </recommendedName>
</protein>
<organism evidence="2 3">
    <name type="scientific">Nodularia spumigena CENA596</name>
    <dbReference type="NCBI Taxonomy" id="1819295"/>
    <lineage>
        <taxon>Bacteria</taxon>
        <taxon>Bacillati</taxon>
        <taxon>Cyanobacteriota</taxon>
        <taxon>Cyanophyceae</taxon>
        <taxon>Nostocales</taxon>
        <taxon>Nodulariaceae</taxon>
        <taxon>Nodularia</taxon>
    </lineage>
</organism>
<evidence type="ECO:0000313" key="3">
    <source>
        <dbReference type="Proteomes" id="UP000076555"/>
    </source>
</evidence>
<reference evidence="2 3" key="1">
    <citation type="submission" date="2016-04" db="EMBL/GenBank/DDBJ databases">
        <title>Draft Genome Assembly of the Bloom-forming Cyanobacterium Nodularia spumigena Strain CENA596 in Shrimp Production Ponds.</title>
        <authorList>
            <person name="Popin R.V."/>
            <person name="Rigonato J."/>
            <person name="Abreu V.A."/>
            <person name="Andreote A.P."/>
            <person name="Silveira S.B."/>
            <person name="Odebrecht C."/>
            <person name="Fiore M.F."/>
        </authorList>
    </citation>
    <scope>NUCLEOTIDE SEQUENCE [LARGE SCALE GENOMIC DNA]</scope>
    <source>
        <strain evidence="2 3">CENA596</strain>
    </source>
</reference>
<dbReference type="Pfam" id="PF10592">
    <property type="entry name" value="AIPR"/>
    <property type="match status" value="1"/>
</dbReference>
<accession>A0A166K6C2</accession>
<evidence type="ECO:0000313" key="2">
    <source>
        <dbReference type="EMBL" id="KZL50637.1"/>
    </source>
</evidence>
<proteinExistence type="predicted"/>
<gene>
    <name evidence="2" type="ORF">A2T98_06200</name>
</gene>
<dbReference type="EMBL" id="LWAJ01000072">
    <property type="protein sequence ID" value="KZL50637.1"/>
    <property type="molecule type" value="Genomic_DNA"/>
</dbReference>
<dbReference type="InterPro" id="IPR018891">
    <property type="entry name" value="AIPR_C"/>
</dbReference>